<feature type="compositionally biased region" description="Basic and acidic residues" evidence="1">
    <location>
        <begin position="57"/>
        <end position="67"/>
    </location>
</feature>
<proteinExistence type="predicted"/>
<dbReference type="AlphaFoldDB" id="A0A7R9C479"/>
<accession>A0A7R9C479</accession>
<dbReference type="OrthoDB" id="429597at2759"/>
<dbReference type="EMBL" id="OA904841">
    <property type="protein sequence ID" value="CAD7285791.1"/>
    <property type="molecule type" value="Genomic_DNA"/>
</dbReference>
<dbReference type="Proteomes" id="UP000678499">
    <property type="component" value="Unassembled WGS sequence"/>
</dbReference>
<sequence length="67" mass="7397">MEACEPTLVHDASEETGWVDVDDIPDNLAGNNEDAFSYSVSDEDEDPNHPTFSCLGEFRDESAESED</sequence>
<evidence type="ECO:0000313" key="2">
    <source>
        <dbReference type="EMBL" id="CAD7285791.1"/>
    </source>
</evidence>
<name>A0A7R9C479_9CRUS</name>
<feature type="non-terminal residue" evidence="2">
    <location>
        <position position="1"/>
    </location>
</feature>
<reference evidence="2" key="1">
    <citation type="submission" date="2020-11" db="EMBL/GenBank/DDBJ databases">
        <authorList>
            <person name="Tran Van P."/>
        </authorList>
    </citation>
    <scope>NUCLEOTIDE SEQUENCE</scope>
</reference>
<keyword evidence="3" id="KW-1185">Reference proteome</keyword>
<evidence type="ECO:0000313" key="3">
    <source>
        <dbReference type="Proteomes" id="UP000678499"/>
    </source>
</evidence>
<dbReference type="EMBL" id="CAJPEX010022804">
    <property type="protein sequence ID" value="CAG0925943.1"/>
    <property type="molecule type" value="Genomic_DNA"/>
</dbReference>
<feature type="region of interest" description="Disordered" evidence="1">
    <location>
        <begin position="1"/>
        <end position="67"/>
    </location>
</feature>
<organism evidence="2">
    <name type="scientific">Notodromas monacha</name>
    <dbReference type="NCBI Taxonomy" id="399045"/>
    <lineage>
        <taxon>Eukaryota</taxon>
        <taxon>Metazoa</taxon>
        <taxon>Ecdysozoa</taxon>
        <taxon>Arthropoda</taxon>
        <taxon>Crustacea</taxon>
        <taxon>Oligostraca</taxon>
        <taxon>Ostracoda</taxon>
        <taxon>Podocopa</taxon>
        <taxon>Podocopida</taxon>
        <taxon>Cypridocopina</taxon>
        <taxon>Cypridoidea</taxon>
        <taxon>Cyprididae</taxon>
        <taxon>Notodromas</taxon>
    </lineage>
</organism>
<evidence type="ECO:0000256" key="1">
    <source>
        <dbReference type="SAM" id="MobiDB-lite"/>
    </source>
</evidence>
<gene>
    <name evidence="2" type="ORF">NMOB1V02_LOCUS13393</name>
</gene>
<protein>
    <submittedName>
        <fullName evidence="2">Uncharacterized protein</fullName>
    </submittedName>
</protein>